<keyword evidence="1" id="KW-1133">Transmembrane helix</keyword>
<dbReference type="EMBL" id="MWIO01000083">
    <property type="protein sequence ID" value="THD04167.1"/>
    <property type="molecule type" value="Genomic_DNA"/>
</dbReference>
<feature type="transmembrane region" description="Helical" evidence="1">
    <location>
        <begin position="66"/>
        <end position="89"/>
    </location>
</feature>
<name>A0A4S3K7I3_9GAMM</name>
<accession>A0A4S3K7I3</accession>
<keyword evidence="1" id="KW-0472">Membrane</keyword>
<comment type="caution">
    <text evidence="2">The sequence shown here is derived from an EMBL/GenBank/DDBJ whole genome shotgun (WGS) entry which is preliminary data.</text>
</comment>
<proteinExistence type="predicted"/>
<keyword evidence="1" id="KW-0812">Transmembrane</keyword>
<feature type="transmembrane region" description="Helical" evidence="1">
    <location>
        <begin position="7"/>
        <end position="27"/>
    </location>
</feature>
<dbReference type="AlphaFoldDB" id="A0A4S3K7I3"/>
<dbReference type="Proteomes" id="UP000306317">
    <property type="component" value="Unassembled WGS sequence"/>
</dbReference>
<gene>
    <name evidence="2" type="ORF">B1991_17950</name>
</gene>
<evidence type="ECO:0000313" key="2">
    <source>
        <dbReference type="EMBL" id="THD04167.1"/>
    </source>
</evidence>
<keyword evidence="2" id="KW-0675">Receptor</keyword>
<evidence type="ECO:0000256" key="1">
    <source>
        <dbReference type="SAM" id="Phobius"/>
    </source>
</evidence>
<reference evidence="2 3" key="1">
    <citation type="submission" date="2017-02" db="EMBL/GenBank/DDBJ databases">
        <title>Whole genome sequencing of Rhodanobacter lindaniclasticus DSM 17932.</title>
        <authorList>
            <person name="Kumar S."/>
            <person name="Patil P."/>
            <person name="Patil P.B."/>
        </authorList>
    </citation>
    <scope>NUCLEOTIDE SEQUENCE [LARGE SCALE GENOMIC DNA]</scope>
    <source>
        <strain evidence="2 3">DSM 17932</strain>
    </source>
</reference>
<organism evidence="2 3">
    <name type="scientific">Rhodanobacter lindaniclasticus</name>
    <dbReference type="NCBI Taxonomy" id="75310"/>
    <lineage>
        <taxon>Bacteria</taxon>
        <taxon>Pseudomonadati</taxon>
        <taxon>Pseudomonadota</taxon>
        <taxon>Gammaproteobacteria</taxon>
        <taxon>Lysobacterales</taxon>
        <taxon>Rhodanobacteraceae</taxon>
        <taxon>Rhodanobacter</taxon>
    </lineage>
</organism>
<evidence type="ECO:0000313" key="3">
    <source>
        <dbReference type="Proteomes" id="UP000306317"/>
    </source>
</evidence>
<dbReference type="OrthoDB" id="9808748at2"/>
<sequence length="125" mass="13365">MTLDRKFLLCGLAYAIAGMGLGIYMAASHDHTLFVAHAHILLVGFVVSFVYALIHKLWLVGAGGRVAGFQFYLHQLAALAMVVGLVLLYGGTVPEVTLEPLLGLASVSVLVAVLLMAWMVLRSRG</sequence>
<feature type="transmembrane region" description="Helical" evidence="1">
    <location>
        <begin position="101"/>
        <end position="121"/>
    </location>
</feature>
<feature type="transmembrane region" description="Helical" evidence="1">
    <location>
        <begin position="33"/>
        <end position="54"/>
    </location>
</feature>
<protein>
    <submittedName>
        <fullName evidence="2">TonB-dependent receptor</fullName>
    </submittedName>
</protein>
<dbReference type="RefSeq" id="WP_136260055.1">
    <property type="nucleotide sequence ID" value="NZ_MWIO01000083.1"/>
</dbReference>
<keyword evidence="3" id="KW-1185">Reference proteome</keyword>